<dbReference type="Proteomes" id="UP000001036">
    <property type="component" value="Chromosome"/>
</dbReference>
<accession>B3PD13</accession>
<dbReference type="eggNOG" id="COG0346">
    <property type="taxonomic scope" value="Bacteria"/>
</dbReference>
<organism evidence="2 3">
    <name type="scientific">Cellvibrio japonicus (strain Ueda107)</name>
    <name type="common">Pseudomonas fluorescens subsp. cellulosa</name>
    <dbReference type="NCBI Taxonomy" id="498211"/>
    <lineage>
        <taxon>Bacteria</taxon>
        <taxon>Pseudomonadati</taxon>
        <taxon>Pseudomonadota</taxon>
        <taxon>Gammaproteobacteria</taxon>
        <taxon>Cellvibrionales</taxon>
        <taxon>Cellvibrionaceae</taxon>
        <taxon>Cellvibrio</taxon>
    </lineage>
</organism>
<dbReference type="AlphaFoldDB" id="B3PD13"/>
<dbReference type="GO" id="GO:0016829">
    <property type="term" value="F:lyase activity"/>
    <property type="evidence" value="ECO:0007669"/>
    <property type="project" value="UniProtKB-KW"/>
</dbReference>
<sequence>MSNPSPSIISHMSIGTNDFDKARAFYDAVMPSLNASVILEHPGAVAYGRQFPEFWVQVPHDGKSASVGNGFHMGFIADNKEQVHAFYDAAIAAGAVCDGPPGPRPQYGEPYYGCFVRDPEGHKIEAAFWDDTLGQE</sequence>
<dbReference type="PROSITE" id="PS51819">
    <property type="entry name" value="VOC"/>
    <property type="match status" value="1"/>
</dbReference>
<dbReference type="PANTHER" id="PTHR35006:SF4">
    <property type="entry name" value="BLR7706 PROTEIN"/>
    <property type="match status" value="1"/>
</dbReference>
<gene>
    <name evidence="2" type="ordered locus">CJA_1377</name>
</gene>
<dbReference type="Pfam" id="PF00903">
    <property type="entry name" value="Glyoxalase"/>
    <property type="match status" value="1"/>
</dbReference>
<dbReference type="KEGG" id="cja:CJA_1377"/>
<dbReference type="InterPro" id="IPR037523">
    <property type="entry name" value="VOC_core"/>
</dbReference>
<dbReference type="STRING" id="498211.CJA_1377"/>
<evidence type="ECO:0000313" key="3">
    <source>
        <dbReference type="Proteomes" id="UP000001036"/>
    </source>
</evidence>
<name>B3PD13_CELJU</name>
<dbReference type="SUPFAM" id="SSF54593">
    <property type="entry name" value="Glyoxalase/Bleomycin resistance protein/Dihydroxybiphenyl dioxygenase"/>
    <property type="match status" value="1"/>
</dbReference>
<reference evidence="2 3" key="1">
    <citation type="journal article" date="2008" name="J. Bacteriol.">
        <title>Insights into plant cell wall degradation from the genome sequence of the soil bacterium Cellvibrio japonicus.</title>
        <authorList>
            <person name="Deboy R.T."/>
            <person name="Mongodin E.F."/>
            <person name="Fouts D.E."/>
            <person name="Tailford L.E."/>
            <person name="Khouri H."/>
            <person name="Emerson J.B."/>
            <person name="Mohamoud Y."/>
            <person name="Watkins K."/>
            <person name="Henrissat B."/>
            <person name="Gilbert H.J."/>
            <person name="Nelson K.E."/>
        </authorList>
    </citation>
    <scope>NUCLEOTIDE SEQUENCE [LARGE SCALE GENOMIC DNA]</scope>
    <source>
        <strain evidence="2 3">Ueda107</strain>
    </source>
</reference>
<dbReference type="CDD" id="cd07262">
    <property type="entry name" value="VOC_like"/>
    <property type="match status" value="1"/>
</dbReference>
<dbReference type="PANTHER" id="PTHR35006">
    <property type="entry name" value="GLYOXALASE FAMILY PROTEIN (AFU_ORTHOLOGUE AFUA_5G14830)"/>
    <property type="match status" value="1"/>
</dbReference>
<dbReference type="Gene3D" id="3.10.180.10">
    <property type="entry name" value="2,3-Dihydroxybiphenyl 1,2-Dioxygenase, domain 1"/>
    <property type="match status" value="1"/>
</dbReference>
<dbReference type="InterPro" id="IPR004360">
    <property type="entry name" value="Glyas_Fos-R_dOase_dom"/>
</dbReference>
<feature type="domain" description="VOC" evidence="1">
    <location>
        <begin position="8"/>
        <end position="129"/>
    </location>
</feature>
<proteinExistence type="predicted"/>
<dbReference type="HOGENOM" id="CLU_046006_6_1_6"/>
<keyword evidence="2" id="KW-0456">Lyase</keyword>
<dbReference type="EMBL" id="CP000934">
    <property type="protein sequence ID" value="ACE86092.1"/>
    <property type="molecule type" value="Genomic_DNA"/>
</dbReference>
<dbReference type="OrthoDB" id="9800438at2"/>
<evidence type="ECO:0000259" key="1">
    <source>
        <dbReference type="PROSITE" id="PS51819"/>
    </source>
</evidence>
<dbReference type="RefSeq" id="WP_012487012.1">
    <property type="nucleotide sequence ID" value="NC_010995.1"/>
</dbReference>
<keyword evidence="3" id="KW-1185">Reference proteome</keyword>
<protein>
    <submittedName>
        <fullName evidence="2">Lactoylglutathione lyase</fullName>
    </submittedName>
</protein>
<evidence type="ECO:0000313" key="2">
    <source>
        <dbReference type="EMBL" id="ACE86092.1"/>
    </source>
</evidence>
<dbReference type="InterPro" id="IPR029068">
    <property type="entry name" value="Glyas_Bleomycin-R_OHBP_Dase"/>
</dbReference>